<evidence type="ECO:0000256" key="6">
    <source>
        <dbReference type="ARBA" id="ARBA00023136"/>
    </source>
</evidence>
<accession>A0A7D6HYE9</accession>
<keyword evidence="6" id="KW-0472">Membrane</keyword>
<protein>
    <submittedName>
        <fullName evidence="7">Transporter</fullName>
    </submittedName>
</protein>
<evidence type="ECO:0000256" key="5">
    <source>
        <dbReference type="ARBA" id="ARBA00022989"/>
    </source>
</evidence>
<evidence type="ECO:0000256" key="2">
    <source>
        <dbReference type="ARBA" id="ARBA00007531"/>
    </source>
</evidence>
<sequence length="138" mass="14782">MKRAWVPLVVVAVLAVAAFAVFRLHGIFGSQNINASAGGKDESKNVIPKDVVYQIFGPPGTHGQVDYLDEYAQPKRAEFSSLPWSFDINTLMTSVFASVVAQGDSDTIGCRIVVNGVVRDEHTVSTRDAQASCLAKAA</sequence>
<dbReference type="InterPro" id="IPR038468">
    <property type="entry name" value="MmpS_C"/>
</dbReference>
<comment type="subcellular location">
    <subcellularLocation>
        <location evidence="1">Cell membrane</location>
    </subcellularLocation>
</comment>
<dbReference type="EMBL" id="CP059165">
    <property type="protein sequence ID" value="QLL10033.1"/>
    <property type="molecule type" value="Genomic_DNA"/>
</dbReference>
<dbReference type="Proteomes" id="UP000510682">
    <property type="component" value="Chromosome"/>
</dbReference>
<name>A0A7D6HYE9_9MYCO</name>
<keyword evidence="4" id="KW-0812">Transmembrane</keyword>
<proteinExistence type="inferred from homology"/>
<evidence type="ECO:0000256" key="3">
    <source>
        <dbReference type="ARBA" id="ARBA00022475"/>
    </source>
</evidence>
<comment type="similarity">
    <text evidence="2">Belongs to the MmpS family.</text>
</comment>
<evidence type="ECO:0000256" key="1">
    <source>
        <dbReference type="ARBA" id="ARBA00004236"/>
    </source>
</evidence>
<reference evidence="8" key="3">
    <citation type="submission" date="2023-07" db="EMBL/GenBank/DDBJ databases">
        <title>Description of Mycobacterium gordonae subsp. intergordonae subsp.nov. and Mycobacterium gordonae subsp. gordonae subsp. nov.</title>
        <authorList>
            <person name="Huang H."/>
        </authorList>
    </citation>
    <scope>NUCLEOTIDE SEQUENCE [LARGE SCALE GENOMIC DNA]</scope>
    <source>
        <strain evidence="8">24</strain>
    </source>
</reference>
<keyword evidence="3" id="KW-1003">Cell membrane</keyword>
<keyword evidence="5" id="KW-1133">Transmembrane helix</keyword>
<evidence type="ECO:0000256" key="4">
    <source>
        <dbReference type="ARBA" id="ARBA00022692"/>
    </source>
</evidence>
<reference evidence="7 8" key="2">
    <citation type="submission" date="2020-07" db="EMBL/GenBank/DDBJ databases">
        <authorList>
            <person name="Yu X."/>
        </authorList>
    </citation>
    <scope>NUCLEOTIDE SEQUENCE [LARGE SCALE GENOMIC DNA]</scope>
    <source>
        <strain evidence="8">24</strain>
    </source>
</reference>
<evidence type="ECO:0000313" key="7">
    <source>
        <dbReference type="EMBL" id="QLL10033.1"/>
    </source>
</evidence>
<gene>
    <name evidence="7" type="ORF">H0P51_06295</name>
</gene>
<reference evidence="8" key="1">
    <citation type="submission" date="2020-07" db="EMBL/GenBank/DDBJ databases">
        <title>Description of Mycobacterium gordonae subsp. intergordonae subsp.nov. and Mycobacterium gordonae subsp. gordonae subsp. nov.</title>
        <authorList>
            <person name="Yu X."/>
        </authorList>
    </citation>
    <scope>NUCLEOTIDE SEQUENCE [LARGE SCALE GENOMIC DNA]</scope>
    <source>
        <strain evidence="8">24</strain>
    </source>
</reference>
<evidence type="ECO:0000313" key="8">
    <source>
        <dbReference type="Proteomes" id="UP000510682"/>
    </source>
</evidence>
<keyword evidence="8" id="KW-1185">Reference proteome</keyword>
<dbReference type="GO" id="GO:0005886">
    <property type="term" value="C:plasma membrane"/>
    <property type="evidence" value="ECO:0007669"/>
    <property type="project" value="UniProtKB-SubCell"/>
</dbReference>
<dbReference type="KEGG" id="mgor:H0P51_06295"/>
<dbReference type="AlphaFoldDB" id="A0A7D6HYE9"/>
<dbReference type="Pfam" id="PF05423">
    <property type="entry name" value="Mycobact_memb"/>
    <property type="match status" value="1"/>
</dbReference>
<organism evidence="7 8">
    <name type="scientific">Mycobacterium vicinigordonae</name>
    <dbReference type="NCBI Taxonomy" id="1719132"/>
    <lineage>
        <taxon>Bacteria</taxon>
        <taxon>Bacillati</taxon>
        <taxon>Actinomycetota</taxon>
        <taxon>Actinomycetes</taxon>
        <taxon>Mycobacteriales</taxon>
        <taxon>Mycobacteriaceae</taxon>
        <taxon>Mycobacterium</taxon>
    </lineage>
</organism>
<dbReference type="Gene3D" id="2.60.40.2880">
    <property type="entry name" value="MmpS1-5, C-terminal soluble domain"/>
    <property type="match status" value="1"/>
</dbReference>
<dbReference type="InterPro" id="IPR008693">
    <property type="entry name" value="MmpS"/>
</dbReference>